<dbReference type="EMBL" id="WBMO01000005">
    <property type="protein sequence ID" value="MDV2477538.1"/>
    <property type="molecule type" value="Genomic_DNA"/>
</dbReference>
<feature type="domain" description="HD" evidence="1">
    <location>
        <begin position="59"/>
        <end position="171"/>
    </location>
</feature>
<keyword evidence="3" id="KW-1185">Reference proteome</keyword>
<sequence length="233" mass="25810">MSQLAVIPNFLPTSNALGRSTVDKLPPASEVSGLVHLREEDREIWERAARFLDVRSNDSHTVYAYGLARALVDLHPDADPEIVLPAILLHDTGWSQVPPGDVLEAIEPGAGRHDVVITHEKEGARIATEVLTDLGFEQHRIDEIVTIIDGHDTRLTALSLNDALVKDADKLWRLTPHGVETVMNWFGLDREQAHRLIGYRVHEHLFTEAARVMARGLAAIVSIDCAPERRALG</sequence>
<proteinExistence type="predicted"/>
<dbReference type="Proteomes" id="UP001275440">
    <property type="component" value="Unassembled WGS sequence"/>
</dbReference>
<dbReference type="SUPFAM" id="SSF109604">
    <property type="entry name" value="HD-domain/PDEase-like"/>
    <property type="match status" value="1"/>
</dbReference>
<protein>
    <submittedName>
        <fullName evidence="2">HD domain-containing protein</fullName>
    </submittedName>
</protein>
<reference evidence="2 3" key="1">
    <citation type="submission" date="2019-10" db="EMBL/GenBank/DDBJ databases">
        <title>Draft Genome Assembly of Rhodococcus zopfii DSM44189.</title>
        <authorList>
            <person name="Sutton J.M."/>
            <person name="Akob D.M."/>
            <person name="Bushman T.J."/>
        </authorList>
    </citation>
    <scope>NUCLEOTIDE SEQUENCE [LARGE SCALE GENOMIC DNA]</scope>
    <source>
        <strain evidence="2 3">DSM 44189</strain>
    </source>
</reference>
<evidence type="ECO:0000313" key="2">
    <source>
        <dbReference type="EMBL" id="MDV2477538.1"/>
    </source>
</evidence>
<dbReference type="Gene3D" id="1.10.3210.10">
    <property type="entry name" value="Hypothetical protein af1432"/>
    <property type="match status" value="1"/>
</dbReference>
<dbReference type="InterPro" id="IPR006674">
    <property type="entry name" value="HD_domain"/>
</dbReference>
<comment type="caution">
    <text evidence="2">The sequence shown here is derived from an EMBL/GenBank/DDBJ whole genome shotgun (WGS) entry which is preliminary data.</text>
</comment>
<organism evidence="2 3">
    <name type="scientific">Rhodococcus zopfii</name>
    <dbReference type="NCBI Taxonomy" id="43772"/>
    <lineage>
        <taxon>Bacteria</taxon>
        <taxon>Bacillati</taxon>
        <taxon>Actinomycetota</taxon>
        <taxon>Actinomycetes</taxon>
        <taxon>Mycobacteriales</taxon>
        <taxon>Nocardiaceae</taxon>
        <taxon>Rhodococcus</taxon>
    </lineage>
</organism>
<accession>A0ABU3WU68</accession>
<evidence type="ECO:0000259" key="1">
    <source>
        <dbReference type="Pfam" id="PF01966"/>
    </source>
</evidence>
<gene>
    <name evidence="2" type="ORF">F8M49_23030</name>
</gene>
<dbReference type="Pfam" id="PF01966">
    <property type="entry name" value="HD"/>
    <property type="match status" value="1"/>
</dbReference>
<evidence type="ECO:0000313" key="3">
    <source>
        <dbReference type="Proteomes" id="UP001275440"/>
    </source>
</evidence>
<name>A0ABU3WU68_9NOCA</name>